<evidence type="ECO:0000256" key="1">
    <source>
        <dbReference type="ARBA" id="ARBA00005417"/>
    </source>
</evidence>
<dbReference type="SMART" id="SM00382">
    <property type="entry name" value="AAA"/>
    <property type="match status" value="1"/>
</dbReference>
<feature type="domain" description="ABC transporter" evidence="6">
    <location>
        <begin position="15"/>
        <end position="248"/>
    </location>
</feature>
<dbReference type="InterPro" id="IPR003593">
    <property type="entry name" value="AAA+_ATPase"/>
</dbReference>
<proteinExistence type="inferred from homology"/>
<keyword evidence="4" id="KW-0067">ATP-binding</keyword>
<evidence type="ECO:0000256" key="5">
    <source>
        <dbReference type="SAM" id="MobiDB-lite"/>
    </source>
</evidence>
<organism evidence="7 8">
    <name type="scientific">Prochlorococcus marinus str. PAC1</name>
    <dbReference type="NCBI Taxonomy" id="59924"/>
    <lineage>
        <taxon>Bacteria</taxon>
        <taxon>Bacillati</taxon>
        <taxon>Cyanobacteriota</taxon>
        <taxon>Cyanophyceae</taxon>
        <taxon>Synechococcales</taxon>
        <taxon>Prochlorococcaceae</taxon>
        <taxon>Prochlorococcus</taxon>
    </lineage>
</organism>
<evidence type="ECO:0000313" key="7">
    <source>
        <dbReference type="EMBL" id="KGG19439.1"/>
    </source>
</evidence>
<dbReference type="InterPro" id="IPR017871">
    <property type="entry name" value="ABC_transporter-like_CS"/>
</dbReference>
<dbReference type="GO" id="GO:0016887">
    <property type="term" value="F:ATP hydrolysis activity"/>
    <property type="evidence" value="ECO:0007669"/>
    <property type="project" value="InterPro"/>
</dbReference>
<dbReference type="InterPro" id="IPR027417">
    <property type="entry name" value="P-loop_NTPase"/>
</dbReference>
<gene>
    <name evidence="7" type="ORF">EV03_1822</name>
</gene>
<dbReference type="PROSITE" id="PS00211">
    <property type="entry name" value="ABC_TRANSPORTER_1"/>
    <property type="match status" value="1"/>
</dbReference>
<evidence type="ECO:0000259" key="6">
    <source>
        <dbReference type="PROSITE" id="PS50893"/>
    </source>
</evidence>
<feature type="compositionally biased region" description="Polar residues" evidence="5">
    <location>
        <begin position="254"/>
        <end position="265"/>
    </location>
</feature>
<feature type="region of interest" description="Disordered" evidence="5">
    <location>
        <begin position="246"/>
        <end position="265"/>
    </location>
</feature>
<dbReference type="PANTHER" id="PTHR42734:SF5">
    <property type="entry name" value="IRON TRANSPORT SYSTEM ATP-BINDING PROTEIN HI_0361-RELATED"/>
    <property type="match status" value="1"/>
</dbReference>
<evidence type="ECO:0000256" key="2">
    <source>
        <dbReference type="ARBA" id="ARBA00022448"/>
    </source>
</evidence>
<comment type="caution">
    <text evidence="7">The sequence shown here is derived from an EMBL/GenBank/DDBJ whole genome shotgun (WGS) entry which is preliminary data.</text>
</comment>
<name>A0A0A2C461_PROMR</name>
<evidence type="ECO:0000256" key="4">
    <source>
        <dbReference type="ARBA" id="ARBA00022840"/>
    </source>
</evidence>
<dbReference type="FunFam" id="3.40.50.300:FF:000134">
    <property type="entry name" value="Iron-enterobactin ABC transporter ATP-binding protein"/>
    <property type="match status" value="1"/>
</dbReference>
<protein>
    <submittedName>
        <fullName evidence="7">Manganese ABC transporter</fullName>
    </submittedName>
</protein>
<dbReference type="InterPro" id="IPR050153">
    <property type="entry name" value="Metal_Ion_Import_ABC"/>
</dbReference>
<dbReference type="PANTHER" id="PTHR42734">
    <property type="entry name" value="METAL TRANSPORT SYSTEM ATP-BINDING PROTEIN TM_0124-RELATED"/>
    <property type="match status" value="1"/>
</dbReference>
<dbReference type="AlphaFoldDB" id="A0A0A2C461"/>
<reference evidence="8" key="1">
    <citation type="journal article" date="2014" name="Sci. Data">
        <title>Genomes of diverse isolates of the marine cyanobacterium Prochlorococcus.</title>
        <authorList>
            <person name="Biller S."/>
            <person name="Berube P."/>
            <person name="Thompson J."/>
            <person name="Kelly L."/>
            <person name="Roggensack S."/>
            <person name="Awad L."/>
            <person name="Roache-Johnson K."/>
            <person name="Ding H."/>
            <person name="Giovannoni S.J."/>
            <person name="Moore L.R."/>
            <person name="Chisholm S.W."/>
        </authorList>
    </citation>
    <scope>NUCLEOTIDE SEQUENCE [LARGE SCALE GENOMIC DNA]</scope>
    <source>
        <strain evidence="8">PAC1</strain>
    </source>
</reference>
<dbReference type="Pfam" id="PF00005">
    <property type="entry name" value="ABC_tran"/>
    <property type="match status" value="1"/>
</dbReference>
<comment type="similarity">
    <text evidence="1">Belongs to the ABC transporter superfamily.</text>
</comment>
<dbReference type="EMBL" id="JNAX01000015">
    <property type="protein sequence ID" value="KGG19439.1"/>
    <property type="molecule type" value="Genomic_DNA"/>
</dbReference>
<keyword evidence="2" id="KW-0813">Transport</keyword>
<evidence type="ECO:0000256" key="3">
    <source>
        <dbReference type="ARBA" id="ARBA00022741"/>
    </source>
</evidence>
<keyword evidence="3" id="KW-0547">Nucleotide-binding</keyword>
<dbReference type="GO" id="GO:0005524">
    <property type="term" value="F:ATP binding"/>
    <property type="evidence" value="ECO:0007669"/>
    <property type="project" value="UniProtKB-KW"/>
</dbReference>
<dbReference type="SUPFAM" id="SSF52540">
    <property type="entry name" value="P-loop containing nucleoside triphosphate hydrolases"/>
    <property type="match status" value="1"/>
</dbReference>
<sequence length="265" mass="29510">MNPIFKSHEKDFMRIEADQVCVDYNGTVALYDASLNLKAGSICGLVGMNGAGKSTFFKALMGFVRPSRGKIRINGIKVNQAQKEQSVAYVPQNEGIDYSFPVSVWDVVMMGRYGAMNIFRIPRESDRRAVVHALERVDLFDLRERPIGSLSGGQRKRAFLARAIAQRASVLLLDEPFSGVDVPTEKLMAELFLQFRQEGHTILISTHDLNHVRDFCDFVVLINKTVLAYGETSEVFTSENLNKTFGGIPPNPLSGPTSSKDFINE</sequence>
<dbReference type="RefSeq" id="WP_011293572.1">
    <property type="nucleotide sequence ID" value="NZ_CP138967.1"/>
</dbReference>
<dbReference type="Proteomes" id="UP000030392">
    <property type="component" value="Unassembled WGS sequence"/>
</dbReference>
<dbReference type="CDD" id="cd03235">
    <property type="entry name" value="ABC_Metallic_Cations"/>
    <property type="match status" value="1"/>
</dbReference>
<accession>A0A0A2C461</accession>
<dbReference type="InterPro" id="IPR003439">
    <property type="entry name" value="ABC_transporter-like_ATP-bd"/>
</dbReference>
<evidence type="ECO:0000313" key="8">
    <source>
        <dbReference type="Proteomes" id="UP000030392"/>
    </source>
</evidence>
<dbReference type="Gene3D" id="3.40.50.300">
    <property type="entry name" value="P-loop containing nucleotide triphosphate hydrolases"/>
    <property type="match status" value="1"/>
</dbReference>
<dbReference type="PROSITE" id="PS50893">
    <property type="entry name" value="ABC_TRANSPORTER_2"/>
    <property type="match status" value="1"/>
</dbReference>